<reference evidence="9" key="1">
    <citation type="submission" date="2022-11" db="UniProtKB">
        <authorList>
            <consortium name="WormBaseParasite"/>
        </authorList>
    </citation>
    <scope>IDENTIFICATION</scope>
</reference>
<dbReference type="AlphaFoldDB" id="A0A914EP75"/>
<dbReference type="PRINTS" id="PR00385">
    <property type="entry name" value="P450"/>
</dbReference>
<keyword evidence="7" id="KW-0560">Oxidoreductase</keyword>
<dbReference type="InterPro" id="IPR036396">
    <property type="entry name" value="Cyt_P450_sf"/>
</dbReference>
<dbReference type="GO" id="GO:0004497">
    <property type="term" value="F:monooxygenase activity"/>
    <property type="evidence" value="ECO:0007669"/>
    <property type="project" value="UniProtKB-KW"/>
</dbReference>
<comment type="cofactor">
    <cofactor evidence="1 6">
        <name>heme</name>
        <dbReference type="ChEBI" id="CHEBI:30413"/>
    </cofactor>
</comment>
<dbReference type="PANTHER" id="PTHR24291">
    <property type="entry name" value="CYTOCHROME P450 FAMILY 4"/>
    <property type="match status" value="1"/>
</dbReference>
<dbReference type="Pfam" id="PF00067">
    <property type="entry name" value="p450"/>
    <property type="match status" value="1"/>
</dbReference>
<keyword evidence="4 6" id="KW-0408">Iron</keyword>
<comment type="similarity">
    <text evidence="2 7">Belongs to the cytochrome P450 family.</text>
</comment>
<evidence type="ECO:0000313" key="9">
    <source>
        <dbReference type="WBParaSite" id="ACRNAN_scaffold9168.g15801.t1"/>
    </source>
</evidence>
<dbReference type="GO" id="GO:0020037">
    <property type="term" value="F:heme binding"/>
    <property type="evidence" value="ECO:0007669"/>
    <property type="project" value="InterPro"/>
</dbReference>
<dbReference type="WBParaSite" id="ACRNAN_scaffold9168.g15801.t1">
    <property type="protein sequence ID" value="ACRNAN_scaffold9168.g15801.t1"/>
    <property type="gene ID" value="ACRNAN_scaffold9168.g15801"/>
</dbReference>
<feature type="binding site" description="axial binding residue" evidence="6">
    <location>
        <position position="482"/>
    </location>
    <ligand>
        <name>heme</name>
        <dbReference type="ChEBI" id="CHEBI:30413"/>
    </ligand>
    <ligandPart>
        <name>Fe</name>
        <dbReference type="ChEBI" id="CHEBI:18248"/>
    </ligandPart>
</feature>
<dbReference type="GO" id="GO:0016705">
    <property type="term" value="F:oxidoreductase activity, acting on paired donors, with incorporation or reduction of molecular oxygen"/>
    <property type="evidence" value="ECO:0007669"/>
    <property type="project" value="InterPro"/>
</dbReference>
<dbReference type="InterPro" id="IPR002401">
    <property type="entry name" value="Cyt_P450_E_grp-I"/>
</dbReference>
<evidence type="ECO:0000256" key="4">
    <source>
        <dbReference type="ARBA" id="ARBA00023004"/>
    </source>
</evidence>
<dbReference type="InterPro" id="IPR017972">
    <property type="entry name" value="Cyt_P450_CS"/>
</dbReference>
<dbReference type="Proteomes" id="UP000887540">
    <property type="component" value="Unplaced"/>
</dbReference>
<accession>A0A914EP75</accession>
<evidence type="ECO:0000256" key="3">
    <source>
        <dbReference type="ARBA" id="ARBA00022617"/>
    </source>
</evidence>
<keyword evidence="5 7" id="KW-0503">Monooxygenase</keyword>
<name>A0A914EP75_9BILA</name>
<protein>
    <submittedName>
        <fullName evidence="9">Cytochrome P450</fullName>
    </submittedName>
</protein>
<proteinExistence type="inferred from homology"/>
<evidence type="ECO:0000313" key="8">
    <source>
        <dbReference type="Proteomes" id="UP000887540"/>
    </source>
</evidence>
<dbReference type="PRINTS" id="PR00463">
    <property type="entry name" value="EP450I"/>
</dbReference>
<keyword evidence="6 7" id="KW-0479">Metal-binding</keyword>
<dbReference type="SUPFAM" id="SSF48264">
    <property type="entry name" value="Cytochrome P450"/>
    <property type="match status" value="1"/>
</dbReference>
<dbReference type="InterPro" id="IPR050196">
    <property type="entry name" value="Cytochrome_P450_Monoox"/>
</dbReference>
<keyword evidence="8" id="KW-1185">Reference proteome</keyword>
<sequence length="495" mass="57453">LWLWVQLQIPPRDYGENLSNAIWPLIKQMVEECIKDYFTLDKALKVNESDGERHKMAIDLGIISKIPGPPAIPILGTTYMFKWKVEELVEQFFEYFHFYALEGIGAINLWLGPQPLVILIKADYVKAVLESNALTSKGKEYSILEPWLGTGLLTSSGSKWKNRRKLLTPAFHFNILNSFMLIHDQEAQIFIDQLELNADTDQIFDIYLFVKRCALDIICETAMSTKVNAQKDHSHPYVKAVHRMNELSFLFARMPLFWLKPVWYASGYGKEYDQTLLLVKNFTKKVIEERRLEFRNHEYDVNSNKTSENSNKRYAFLDLLLSLYNEGKLSIEDIQEEVDTFMFEGHDTTSSGIGWTLWLLAHYPEYQEKVIQEVDAVFGNSDRSCTSEDIKDLRYLDQCLKESHRLFPPSPLNTRSVEDDFEYEDLFIPRGATVVISPLMLHRSIENWKNPNEFNPENFSPDNITKLHPFAFIPFSAGPRNCIGNFIRNACNKKL</sequence>
<organism evidence="8 9">
    <name type="scientific">Acrobeloides nanus</name>
    <dbReference type="NCBI Taxonomy" id="290746"/>
    <lineage>
        <taxon>Eukaryota</taxon>
        <taxon>Metazoa</taxon>
        <taxon>Ecdysozoa</taxon>
        <taxon>Nematoda</taxon>
        <taxon>Chromadorea</taxon>
        <taxon>Rhabditida</taxon>
        <taxon>Tylenchina</taxon>
        <taxon>Cephalobomorpha</taxon>
        <taxon>Cephaloboidea</taxon>
        <taxon>Cephalobidae</taxon>
        <taxon>Acrobeloides</taxon>
    </lineage>
</organism>
<keyword evidence="3 6" id="KW-0349">Heme</keyword>
<dbReference type="PROSITE" id="PS00086">
    <property type="entry name" value="CYTOCHROME_P450"/>
    <property type="match status" value="1"/>
</dbReference>
<evidence type="ECO:0000256" key="2">
    <source>
        <dbReference type="ARBA" id="ARBA00010617"/>
    </source>
</evidence>
<evidence type="ECO:0000256" key="7">
    <source>
        <dbReference type="RuleBase" id="RU000461"/>
    </source>
</evidence>
<evidence type="ECO:0000256" key="1">
    <source>
        <dbReference type="ARBA" id="ARBA00001971"/>
    </source>
</evidence>
<dbReference type="PANTHER" id="PTHR24291:SF128">
    <property type="entry name" value="CYTOCHROME P450"/>
    <property type="match status" value="1"/>
</dbReference>
<dbReference type="InterPro" id="IPR001128">
    <property type="entry name" value="Cyt_P450"/>
</dbReference>
<dbReference type="Gene3D" id="1.10.630.10">
    <property type="entry name" value="Cytochrome P450"/>
    <property type="match status" value="1"/>
</dbReference>
<evidence type="ECO:0000256" key="5">
    <source>
        <dbReference type="ARBA" id="ARBA00023033"/>
    </source>
</evidence>
<dbReference type="GO" id="GO:0005506">
    <property type="term" value="F:iron ion binding"/>
    <property type="evidence" value="ECO:0007669"/>
    <property type="project" value="InterPro"/>
</dbReference>
<evidence type="ECO:0000256" key="6">
    <source>
        <dbReference type="PIRSR" id="PIRSR602401-1"/>
    </source>
</evidence>
<dbReference type="CDD" id="cd20628">
    <property type="entry name" value="CYP4"/>
    <property type="match status" value="1"/>
</dbReference>